<evidence type="ECO:0000256" key="6">
    <source>
        <dbReference type="ARBA" id="ARBA00023136"/>
    </source>
</evidence>
<evidence type="ECO:0000313" key="10">
    <source>
        <dbReference type="Proteomes" id="UP001205105"/>
    </source>
</evidence>
<gene>
    <name evidence="9" type="ORF">COHA_000297</name>
</gene>
<dbReference type="PANTHER" id="PTHR33567:SF3">
    <property type="entry name" value="CHROMATE ION TRANSPORTER (EUROFUNG)"/>
    <property type="match status" value="1"/>
</dbReference>
<keyword evidence="3" id="KW-1003">Cell membrane</keyword>
<evidence type="ECO:0000256" key="7">
    <source>
        <dbReference type="SAM" id="MobiDB-lite"/>
    </source>
</evidence>
<evidence type="ECO:0000256" key="4">
    <source>
        <dbReference type="ARBA" id="ARBA00022692"/>
    </source>
</evidence>
<feature type="compositionally biased region" description="Low complexity" evidence="7">
    <location>
        <begin position="81"/>
        <end position="92"/>
    </location>
</feature>
<reference evidence="9" key="1">
    <citation type="submission" date="2020-11" db="EMBL/GenBank/DDBJ databases">
        <title>Chlorella ohadii genome sequencing and assembly.</title>
        <authorList>
            <person name="Murik O."/>
            <person name="Treves H."/>
            <person name="Kedem I."/>
            <person name="Shotland Y."/>
            <person name="Kaplan A."/>
        </authorList>
    </citation>
    <scope>NUCLEOTIDE SEQUENCE</scope>
    <source>
        <strain evidence="9">1</strain>
    </source>
</reference>
<comment type="subcellular location">
    <subcellularLocation>
        <location evidence="1">Cell membrane</location>
        <topology evidence="1">Multi-pass membrane protein</topology>
    </subcellularLocation>
</comment>
<feature type="compositionally biased region" description="Low complexity" evidence="7">
    <location>
        <begin position="1"/>
        <end position="13"/>
    </location>
</feature>
<name>A0AAD5DXG0_9CHLO</name>
<dbReference type="Proteomes" id="UP001205105">
    <property type="component" value="Unassembled WGS sequence"/>
</dbReference>
<evidence type="ECO:0000256" key="3">
    <source>
        <dbReference type="ARBA" id="ARBA00022475"/>
    </source>
</evidence>
<feature type="transmembrane region" description="Helical" evidence="8">
    <location>
        <begin position="217"/>
        <end position="241"/>
    </location>
</feature>
<feature type="transmembrane region" description="Helical" evidence="8">
    <location>
        <begin position="307"/>
        <end position="332"/>
    </location>
</feature>
<evidence type="ECO:0000256" key="5">
    <source>
        <dbReference type="ARBA" id="ARBA00022989"/>
    </source>
</evidence>
<comment type="caution">
    <text evidence="9">The sequence shown here is derived from an EMBL/GenBank/DDBJ whole genome shotgun (WGS) entry which is preliminary data.</text>
</comment>
<keyword evidence="4 8" id="KW-0812">Transmembrane</keyword>
<accession>A0AAD5DXG0</accession>
<dbReference type="GO" id="GO:0005886">
    <property type="term" value="C:plasma membrane"/>
    <property type="evidence" value="ECO:0007669"/>
    <property type="project" value="UniProtKB-SubCell"/>
</dbReference>
<feature type="transmembrane region" description="Helical" evidence="8">
    <location>
        <begin position="270"/>
        <end position="286"/>
    </location>
</feature>
<feature type="region of interest" description="Disordered" evidence="7">
    <location>
        <begin position="1"/>
        <end position="101"/>
    </location>
</feature>
<evidence type="ECO:0000256" key="1">
    <source>
        <dbReference type="ARBA" id="ARBA00004651"/>
    </source>
</evidence>
<feature type="compositionally biased region" description="Basic and acidic residues" evidence="7">
    <location>
        <begin position="31"/>
        <end position="48"/>
    </location>
</feature>
<feature type="transmembrane region" description="Helical" evidence="8">
    <location>
        <begin position="468"/>
        <end position="491"/>
    </location>
</feature>
<dbReference type="InterPro" id="IPR014047">
    <property type="entry name" value="Chr_Tranpt_l_chain"/>
</dbReference>
<protein>
    <recommendedName>
        <fullName evidence="11">Chromate transporter</fullName>
    </recommendedName>
</protein>
<feature type="transmembrane region" description="Helical" evidence="8">
    <location>
        <begin position="338"/>
        <end position="359"/>
    </location>
</feature>
<dbReference type="EMBL" id="JADXDR010000007">
    <property type="protein sequence ID" value="KAI7846227.1"/>
    <property type="molecule type" value="Genomic_DNA"/>
</dbReference>
<dbReference type="AlphaFoldDB" id="A0AAD5DXG0"/>
<evidence type="ECO:0008006" key="11">
    <source>
        <dbReference type="Google" id="ProtNLM"/>
    </source>
</evidence>
<keyword evidence="6 8" id="KW-0472">Membrane</keyword>
<keyword evidence="10" id="KW-1185">Reference proteome</keyword>
<proteinExistence type="inferred from homology"/>
<dbReference type="Pfam" id="PF02417">
    <property type="entry name" value="Chromate_transp"/>
    <property type="match status" value="2"/>
</dbReference>
<keyword evidence="5 8" id="KW-1133">Transmembrane helix</keyword>
<dbReference type="PANTHER" id="PTHR33567">
    <property type="entry name" value="CHROMATE ION TRANSPORTER (EUROFUNG)"/>
    <property type="match status" value="1"/>
</dbReference>
<evidence type="ECO:0000256" key="8">
    <source>
        <dbReference type="SAM" id="Phobius"/>
    </source>
</evidence>
<feature type="transmembrane region" description="Helical" evidence="8">
    <location>
        <begin position="185"/>
        <end position="205"/>
    </location>
</feature>
<dbReference type="GO" id="GO:0015109">
    <property type="term" value="F:chromate transmembrane transporter activity"/>
    <property type="evidence" value="ECO:0007669"/>
    <property type="project" value="InterPro"/>
</dbReference>
<dbReference type="NCBIfam" id="TIGR00937">
    <property type="entry name" value="2A51"/>
    <property type="match status" value="1"/>
</dbReference>
<feature type="transmembrane region" description="Helical" evidence="8">
    <location>
        <begin position="394"/>
        <end position="415"/>
    </location>
</feature>
<dbReference type="InterPro" id="IPR003370">
    <property type="entry name" value="Chromate_transpt"/>
</dbReference>
<evidence type="ECO:0000256" key="2">
    <source>
        <dbReference type="ARBA" id="ARBA00005262"/>
    </source>
</evidence>
<evidence type="ECO:0000313" key="9">
    <source>
        <dbReference type="EMBL" id="KAI7846227.1"/>
    </source>
</evidence>
<feature type="transmembrane region" description="Helical" evidence="8">
    <location>
        <begin position="427"/>
        <end position="456"/>
    </location>
</feature>
<feature type="transmembrane region" description="Helical" evidence="8">
    <location>
        <begin position="511"/>
        <end position="533"/>
    </location>
</feature>
<comment type="similarity">
    <text evidence="2">Belongs to the chromate ion transporter (CHR) (TC 2.A.51) family.</text>
</comment>
<sequence>MSGDGPASAGDPAARPEEHDVEAGAPAAASGDHEVDTEPAEARQETGLHHRHPHAAAGAAATNGLAPSDSQAGLVASKNASSSRGDLTGSSSEKAGSDTATEEAVVQPATYREIAWHFGILGWTAFGGPAAHIAMFQKLFVDKLRWCTYWVFTELLMLGQCMPGPTSTQMGFAIGVLKKGLSGGLLSGALFQGPGLVMLAILGWVASKVLNESTPGWLSGLVDGLAAAGVALVASAALQLVRNICKGRLLQVLCTLAAVVAYYWPKPWTFPALIIIGGLITLIAKRKDTIQVADINAGVEKLGFNKIGGAILLVSWVVILVVCIVLAGKISYEDAKELHWFAVFYRTGSVIFGGGQVVLPMLYNDVVDRTCTIDSNDKEVCTDSPNSWMTTGQFYAGLALAQAMPGPLFNFAAYLGAVIAQNAGVNAIIGVILCWVGLFAPGIILIFGILPFWGAFRQWQVYRRALPGLNASAVGLIVASVFQLTLSAWSTSDFPTTSICIGMLVYGATEVLSVPAPFAVIGGGVVGIIAWAANMV</sequence>
<organism evidence="9 10">
    <name type="scientific">Chlorella ohadii</name>
    <dbReference type="NCBI Taxonomy" id="2649997"/>
    <lineage>
        <taxon>Eukaryota</taxon>
        <taxon>Viridiplantae</taxon>
        <taxon>Chlorophyta</taxon>
        <taxon>core chlorophytes</taxon>
        <taxon>Trebouxiophyceae</taxon>
        <taxon>Chlorellales</taxon>
        <taxon>Chlorellaceae</taxon>
        <taxon>Chlorella clade</taxon>
        <taxon>Chlorella</taxon>
    </lineage>
</organism>